<dbReference type="GO" id="GO:0003700">
    <property type="term" value="F:DNA-binding transcription factor activity"/>
    <property type="evidence" value="ECO:0007669"/>
    <property type="project" value="InterPro"/>
</dbReference>
<dbReference type="PROSITE" id="PS50995">
    <property type="entry name" value="HTH_MARR_2"/>
    <property type="match status" value="1"/>
</dbReference>
<dbReference type="Gene3D" id="1.10.10.10">
    <property type="entry name" value="Winged helix-like DNA-binding domain superfamily/Winged helix DNA-binding domain"/>
    <property type="match status" value="1"/>
</dbReference>
<dbReference type="RefSeq" id="WP_124969189.1">
    <property type="nucleotide sequence ID" value="NZ_RQVS01000002.1"/>
</dbReference>
<sequence>MTGASSTPEESPCLFVVEANDPESRIIDRSEMDQESMQQIGEIMAALGALRDAEDRLSEASLAYMKLGQNDMRALHFLIVTANSKKIATPGMLATHLKISTASTTKLLDRLERGGHITRSIHPEDRRAVALAITPDTHEAAMQTVGRQQAKRFHAAARLTSQEREVVARFINDMANELDVSTERWAIQQH</sequence>
<proteinExistence type="predicted"/>
<evidence type="ECO:0000259" key="1">
    <source>
        <dbReference type="PROSITE" id="PS50995"/>
    </source>
</evidence>
<dbReference type="Proteomes" id="UP000274391">
    <property type="component" value="Unassembled WGS sequence"/>
</dbReference>
<dbReference type="PRINTS" id="PR00598">
    <property type="entry name" value="HTHMARR"/>
</dbReference>
<dbReference type="InterPro" id="IPR000835">
    <property type="entry name" value="HTH_MarR-typ"/>
</dbReference>
<dbReference type="InterPro" id="IPR039422">
    <property type="entry name" value="MarR/SlyA-like"/>
</dbReference>
<dbReference type="SMART" id="SM00347">
    <property type="entry name" value="HTH_MARR"/>
    <property type="match status" value="1"/>
</dbReference>
<dbReference type="Pfam" id="PF01047">
    <property type="entry name" value="MarR"/>
    <property type="match status" value="1"/>
</dbReference>
<gene>
    <name evidence="2" type="ORF">EG850_01575</name>
</gene>
<protein>
    <submittedName>
        <fullName evidence="2">MarR family transcriptional regulator</fullName>
    </submittedName>
</protein>
<feature type="domain" description="HTH marR-type" evidence="1">
    <location>
        <begin position="33"/>
        <end position="176"/>
    </location>
</feature>
<dbReference type="GO" id="GO:0006950">
    <property type="term" value="P:response to stress"/>
    <property type="evidence" value="ECO:0007669"/>
    <property type="project" value="TreeGrafter"/>
</dbReference>
<dbReference type="SUPFAM" id="SSF46785">
    <property type="entry name" value="Winged helix' DNA-binding domain"/>
    <property type="match status" value="1"/>
</dbReference>
<dbReference type="OrthoDB" id="162531at2"/>
<dbReference type="PANTHER" id="PTHR33164">
    <property type="entry name" value="TRANSCRIPTIONAL REGULATOR, MARR FAMILY"/>
    <property type="match status" value="1"/>
</dbReference>
<dbReference type="InterPro" id="IPR036388">
    <property type="entry name" value="WH-like_DNA-bd_sf"/>
</dbReference>
<dbReference type="EMBL" id="RQVS01000002">
    <property type="protein sequence ID" value="RRJ88170.1"/>
    <property type="molecule type" value="Genomic_DNA"/>
</dbReference>
<dbReference type="InterPro" id="IPR036390">
    <property type="entry name" value="WH_DNA-bd_sf"/>
</dbReference>
<evidence type="ECO:0000313" key="3">
    <source>
        <dbReference type="Proteomes" id="UP000274391"/>
    </source>
</evidence>
<keyword evidence="3" id="KW-1185">Reference proteome</keyword>
<name>A0A3P3VZM0_9MICO</name>
<reference evidence="2 3" key="1">
    <citation type="submission" date="2018-11" db="EMBL/GenBank/DDBJ databases">
        <title>YIM 102482-1 draft genome.</title>
        <authorList>
            <person name="Li G."/>
            <person name="Jiang Y."/>
        </authorList>
    </citation>
    <scope>NUCLEOTIDE SEQUENCE [LARGE SCALE GENOMIC DNA]</scope>
    <source>
        <strain evidence="2 3">YIM 102482-1</strain>
    </source>
</reference>
<dbReference type="AlphaFoldDB" id="A0A3P3VZM0"/>
<comment type="caution">
    <text evidence="2">The sequence shown here is derived from an EMBL/GenBank/DDBJ whole genome shotgun (WGS) entry which is preliminary data.</text>
</comment>
<accession>A0A3P3VZM0</accession>
<organism evidence="2 3">
    <name type="scientific">Gulosibacter macacae</name>
    <dbReference type="NCBI Taxonomy" id="2488791"/>
    <lineage>
        <taxon>Bacteria</taxon>
        <taxon>Bacillati</taxon>
        <taxon>Actinomycetota</taxon>
        <taxon>Actinomycetes</taxon>
        <taxon>Micrococcales</taxon>
        <taxon>Microbacteriaceae</taxon>
        <taxon>Gulosibacter</taxon>
    </lineage>
</organism>
<evidence type="ECO:0000313" key="2">
    <source>
        <dbReference type="EMBL" id="RRJ88170.1"/>
    </source>
</evidence>
<dbReference type="PANTHER" id="PTHR33164:SF43">
    <property type="entry name" value="HTH-TYPE TRANSCRIPTIONAL REPRESSOR YETL"/>
    <property type="match status" value="1"/>
</dbReference>